<dbReference type="PANTHER" id="PTHR21328">
    <property type="entry name" value="POLY ADP-RIBOSE POLYMERASE FAMILY, MEMBER PARP"/>
    <property type="match status" value="1"/>
</dbReference>
<dbReference type="SUPFAM" id="SSF56399">
    <property type="entry name" value="ADP-ribosylation"/>
    <property type="match status" value="1"/>
</dbReference>
<sequence length="1228" mass="134504">MSARRFRADVGSTAAKALQGAIPGVAVIGRGDSNGEMVITYRHANLAHPVRIQAVAEDISEYPDGNNFMIFTDSDDAPPEVMKAMEHVQEFLLGITVMEMVMEVANAITSALATKAAHGNNSDDGDEEMTDVEDTPSCHEASDDEDNDFIGNDDEYFGLGTSREVDQQPHSLGKIHHNVSPLPRDLQWRIKSDLGFAKQAGFRVGVLNGLGTSEVTGIVCVSIRVSKLDLSEDALIAWDVPSTDYVVLLIKYDTRYFPLEKIAELPAAHTGVKLRIGLCKNYKPAATEAVNAFSKLDNVPGLASSTTQGSPDEAFRTMFLSASLNQFMNDSLIPLIKLRLSERISWDHANELLLHHSSRGLDGGSSMLVDVLQSEDSSRALDADKGVSGHALLSDHLLDAGGSQARSFPLVAMQFAMQYFARCTQYCLRCHRNVEEGFEALRPYVCSNPLCLFQYMTMGLGPNVEHEIVTEPSVVDLLVSLCYSSLQAHSRSQYPAGGMATATTASTASTANPSVTFRIREFPLGLRLRVPNLFHAQSDRPLPISATLEQRITPALVFSDDVAVSQFHVDQWLALRYRNPDHTGGSKPNALDLKSHAYVHNARITGVFPDQRRVEVALMSRSDSEAVLNAFPADAQKADVYTYDVDFDTLSDAEKSVAMQHIINTLPRISKIREYLLSHPNATLRSCEQVSSAAATLLVWIVSSNRSCIIEIGTVNQPDTAGPSDDSQQEYKFPYWTVKEKRRKEFIPGMNGYIQFRFSQGSPDKEVRFNKALQEMAQTKDLSGSPTIFAWHGSDVANWHSILRTGLDFKEIKNGRSFGNGVYFSPYFNTSTGYTASANGARWPNSDLNILSVLSLNEIINVPEDFVARTPHYVVQEQDWHQCRYLFVSTTVRSGDASLSTRVSDDGAPVDMLPQPPQCQVRGPNGQALSIPIASMPTRLGNSALGGPSVKNKASNRALVEESEESSDEDQKLLAPDGRGSHPRLSRSSSMDTIIARDSIGNAPPTPVPEEPLTDFRPGTLNLADLPRLAPPSWATPTASRAIGRELHKLQLIQASTPLSSLGWYINFEAVSNMFQWIVELHSFDPATPLAKDMKTAGLTSVVMEFRFGRDWPMTPPFVRAVRPRFMLFAQGGGGHVTAGGAMCMELLTNSGWSPANSMESVILQVRMALCSEERGARLDLTPSGRRMGDYGVGEAVDAYIRAAQVHGWEVPRDLRMTAYGGAEGSST</sequence>
<proteinExistence type="predicted"/>
<dbReference type="PROSITE" id="PS50127">
    <property type="entry name" value="UBC_2"/>
    <property type="match status" value="1"/>
</dbReference>
<feature type="region of interest" description="Disordered" evidence="5">
    <location>
        <begin position="898"/>
        <end position="1020"/>
    </location>
</feature>
<reference evidence="7" key="1">
    <citation type="submission" date="2022-07" db="EMBL/GenBank/DDBJ databases">
        <title>Fungi with potential for degradation of polypropylene.</title>
        <authorList>
            <person name="Gostincar C."/>
        </authorList>
    </citation>
    <scope>NUCLEOTIDE SEQUENCE</scope>
    <source>
        <strain evidence="7">EXF-13287</strain>
    </source>
</reference>
<dbReference type="CDD" id="cd23802">
    <property type="entry name" value="UBCc_UBE2Q"/>
    <property type="match status" value="1"/>
</dbReference>
<keyword evidence="1" id="KW-0328">Glycosyltransferase</keyword>
<dbReference type="Pfam" id="PF00644">
    <property type="entry name" value="PARP"/>
    <property type="match status" value="1"/>
</dbReference>
<dbReference type="InterPro" id="IPR051838">
    <property type="entry name" value="ARTD_PARP"/>
</dbReference>
<dbReference type="AlphaFoldDB" id="A0AA38VIX2"/>
<evidence type="ECO:0000256" key="3">
    <source>
        <dbReference type="ARBA" id="ARBA00022695"/>
    </source>
</evidence>
<keyword evidence="4" id="KW-0520">NAD</keyword>
<dbReference type="EMBL" id="JANBVN010000095">
    <property type="protein sequence ID" value="KAJ9144820.1"/>
    <property type="molecule type" value="Genomic_DNA"/>
</dbReference>
<accession>A0AA38VIX2</accession>
<evidence type="ECO:0000256" key="4">
    <source>
        <dbReference type="ARBA" id="ARBA00023027"/>
    </source>
</evidence>
<evidence type="ECO:0000259" key="6">
    <source>
        <dbReference type="PROSITE" id="PS50127"/>
    </source>
</evidence>
<dbReference type="Proteomes" id="UP001174691">
    <property type="component" value="Unassembled WGS sequence"/>
</dbReference>
<dbReference type="GO" id="GO:0016779">
    <property type="term" value="F:nucleotidyltransferase activity"/>
    <property type="evidence" value="ECO:0007669"/>
    <property type="project" value="UniProtKB-KW"/>
</dbReference>
<keyword evidence="8" id="KW-1185">Reference proteome</keyword>
<dbReference type="InterPro" id="IPR016135">
    <property type="entry name" value="UBQ-conjugating_enzyme/RWD"/>
</dbReference>
<feature type="compositionally biased region" description="Acidic residues" evidence="5">
    <location>
        <begin position="142"/>
        <end position="153"/>
    </location>
</feature>
<name>A0AA38VIX2_9PEZI</name>
<keyword evidence="2" id="KW-0808">Transferase</keyword>
<organism evidence="7 8">
    <name type="scientific">Coniochaeta hoffmannii</name>
    <dbReference type="NCBI Taxonomy" id="91930"/>
    <lineage>
        <taxon>Eukaryota</taxon>
        <taxon>Fungi</taxon>
        <taxon>Dikarya</taxon>
        <taxon>Ascomycota</taxon>
        <taxon>Pezizomycotina</taxon>
        <taxon>Sordariomycetes</taxon>
        <taxon>Sordariomycetidae</taxon>
        <taxon>Coniochaetales</taxon>
        <taxon>Coniochaetaceae</taxon>
        <taxon>Coniochaeta</taxon>
    </lineage>
</organism>
<evidence type="ECO:0000256" key="2">
    <source>
        <dbReference type="ARBA" id="ARBA00022679"/>
    </source>
</evidence>
<evidence type="ECO:0000256" key="1">
    <source>
        <dbReference type="ARBA" id="ARBA00022676"/>
    </source>
</evidence>
<feature type="region of interest" description="Disordered" evidence="5">
    <location>
        <begin position="117"/>
        <end position="153"/>
    </location>
</feature>
<dbReference type="InterPro" id="IPR012317">
    <property type="entry name" value="Poly(ADP-ribose)pol_cat_dom"/>
</dbReference>
<evidence type="ECO:0000313" key="7">
    <source>
        <dbReference type="EMBL" id="KAJ9144820.1"/>
    </source>
</evidence>
<dbReference type="Gene3D" id="3.90.228.10">
    <property type="match status" value="1"/>
</dbReference>
<keyword evidence="3" id="KW-0548">Nucleotidyltransferase</keyword>
<dbReference type="Gene3D" id="3.10.110.10">
    <property type="entry name" value="Ubiquitin Conjugating Enzyme"/>
    <property type="match status" value="1"/>
</dbReference>
<feature type="domain" description="UBC core" evidence="6">
    <location>
        <begin position="1038"/>
        <end position="1210"/>
    </location>
</feature>
<evidence type="ECO:0000256" key="5">
    <source>
        <dbReference type="SAM" id="MobiDB-lite"/>
    </source>
</evidence>
<gene>
    <name evidence="7" type="ORF">NKR19_g6298</name>
</gene>
<protein>
    <submittedName>
        <fullName evidence="7">Ubiquitin-conjugating enzyme E2 Q2</fullName>
    </submittedName>
</protein>
<evidence type="ECO:0000313" key="8">
    <source>
        <dbReference type="Proteomes" id="UP001174691"/>
    </source>
</evidence>
<comment type="caution">
    <text evidence="7">The sequence shown here is derived from an EMBL/GenBank/DDBJ whole genome shotgun (WGS) entry which is preliminary data.</text>
</comment>
<dbReference type="GO" id="GO:0003950">
    <property type="term" value="F:NAD+ poly-ADP-ribosyltransferase activity"/>
    <property type="evidence" value="ECO:0007669"/>
    <property type="project" value="InterPro"/>
</dbReference>
<dbReference type="SUPFAM" id="SSF54495">
    <property type="entry name" value="UBC-like"/>
    <property type="match status" value="1"/>
</dbReference>
<dbReference type="FunFam" id="3.10.110.10:FF:000107">
    <property type="entry name" value="Ubiquitin conjugating enzyme, putative"/>
    <property type="match status" value="1"/>
</dbReference>
<dbReference type="InterPro" id="IPR000608">
    <property type="entry name" value="UBC"/>
</dbReference>
<feature type="compositionally biased region" description="Acidic residues" evidence="5">
    <location>
        <begin position="123"/>
        <end position="134"/>
    </location>
</feature>